<dbReference type="Pfam" id="PF00528">
    <property type="entry name" value="BPD_transp_1"/>
    <property type="match status" value="1"/>
</dbReference>
<evidence type="ECO:0000259" key="8">
    <source>
        <dbReference type="Pfam" id="PF00528"/>
    </source>
</evidence>
<reference evidence="9 10" key="1">
    <citation type="submission" date="2018-06" db="EMBL/GenBank/DDBJ databases">
        <title>Genomic Encyclopedia of Type Strains, Phase III (KMG-III): the genomes of soil and plant-associated and newly described type strains.</title>
        <authorList>
            <person name="Whitman W."/>
        </authorList>
    </citation>
    <scope>NUCLEOTIDE SEQUENCE [LARGE SCALE GENOMIC DNA]</scope>
    <source>
        <strain evidence="9 10">JA737</strain>
    </source>
</reference>
<comment type="subcellular location">
    <subcellularLocation>
        <location evidence="1">Cell membrane</location>
        <topology evidence="1">Multi-pass membrane protein</topology>
    </subcellularLocation>
</comment>
<feature type="transmembrane region" description="Helical" evidence="7">
    <location>
        <begin position="46"/>
        <end position="66"/>
    </location>
</feature>
<keyword evidence="4 7" id="KW-0812">Transmembrane</keyword>
<dbReference type="PANTHER" id="PTHR43163">
    <property type="entry name" value="DIPEPTIDE TRANSPORT SYSTEM PERMEASE PROTEIN DPPB-RELATED"/>
    <property type="match status" value="1"/>
</dbReference>
<name>A0A318TWE0_9RHOB</name>
<protein>
    <submittedName>
        <fullName evidence="9">Binding-protein-dependent transport system inner membrane component</fullName>
    </submittedName>
</protein>
<keyword evidence="3" id="KW-1003">Cell membrane</keyword>
<proteinExistence type="predicted"/>
<comment type="caution">
    <text evidence="9">The sequence shown here is derived from an EMBL/GenBank/DDBJ whole genome shotgun (WGS) entry which is preliminary data.</text>
</comment>
<evidence type="ECO:0000256" key="2">
    <source>
        <dbReference type="ARBA" id="ARBA00022448"/>
    </source>
</evidence>
<evidence type="ECO:0000256" key="6">
    <source>
        <dbReference type="ARBA" id="ARBA00023136"/>
    </source>
</evidence>
<evidence type="ECO:0000256" key="1">
    <source>
        <dbReference type="ARBA" id="ARBA00004651"/>
    </source>
</evidence>
<sequence length="147" mass="14899">MLSASPGFWLAILLVSVFAVGLGWPPACCAAPPGQIAAEVGLWARLTHLILPAITVSVVGISALILHTRARATAFLESPAARHLAAHGASNLRLAFRYGARHALGPALTVHLAGAGELVGGSVLAETIFAWPGLGQATVRAATGADA</sequence>
<accession>A0A318TWE0</accession>
<keyword evidence="5 7" id="KW-1133">Transmembrane helix</keyword>
<evidence type="ECO:0000256" key="5">
    <source>
        <dbReference type="ARBA" id="ARBA00022989"/>
    </source>
</evidence>
<organism evidence="9 10">
    <name type="scientific">Rhodobacter viridis</name>
    <dbReference type="NCBI Taxonomy" id="1054202"/>
    <lineage>
        <taxon>Bacteria</taxon>
        <taxon>Pseudomonadati</taxon>
        <taxon>Pseudomonadota</taxon>
        <taxon>Alphaproteobacteria</taxon>
        <taxon>Rhodobacterales</taxon>
        <taxon>Rhodobacter group</taxon>
        <taxon>Rhodobacter</taxon>
    </lineage>
</organism>
<evidence type="ECO:0000313" key="10">
    <source>
        <dbReference type="Proteomes" id="UP000247727"/>
    </source>
</evidence>
<feature type="domain" description="ABC transmembrane type-1" evidence="8">
    <location>
        <begin position="2"/>
        <end position="146"/>
    </location>
</feature>
<dbReference type="GO" id="GO:0071916">
    <property type="term" value="F:dipeptide transmembrane transporter activity"/>
    <property type="evidence" value="ECO:0007669"/>
    <property type="project" value="TreeGrafter"/>
</dbReference>
<dbReference type="Proteomes" id="UP000247727">
    <property type="component" value="Unassembled WGS sequence"/>
</dbReference>
<dbReference type="OrthoDB" id="7375736at2"/>
<keyword evidence="10" id="KW-1185">Reference proteome</keyword>
<evidence type="ECO:0000256" key="7">
    <source>
        <dbReference type="SAM" id="Phobius"/>
    </source>
</evidence>
<keyword evidence="2" id="KW-0813">Transport</keyword>
<feature type="non-terminal residue" evidence="9">
    <location>
        <position position="147"/>
    </location>
</feature>
<dbReference type="RefSeq" id="WP_146227963.1">
    <property type="nucleotide sequence ID" value="NZ_QJTK01000030.1"/>
</dbReference>
<dbReference type="EMBL" id="QJTK01000030">
    <property type="protein sequence ID" value="PYF06295.1"/>
    <property type="molecule type" value="Genomic_DNA"/>
</dbReference>
<dbReference type="AlphaFoldDB" id="A0A318TWE0"/>
<evidence type="ECO:0000256" key="4">
    <source>
        <dbReference type="ARBA" id="ARBA00022692"/>
    </source>
</evidence>
<dbReference type="InterPro" id="IPR000515">
    <property type="entry name" value="MetI-like"/>
</dbReference>
<evidence type="ECO:0000256" key="3">
    <source>
        <dbReference type="ARBA" id="ARBA00022475"/>
    </source>
</evidence>
<evidence type="ECO:0000313" key="9">
    <source>
        <dbReference type="EMBL" id="PYF06295.1"/>
    </source>
</evidence>
<gene>
    <name evidence="9" type="ORF">C8J30_1309</name>
</gene>
<keyword evidence="6 7" id="KW-0472">Membrane</keyword>
<dbReference type="PANTHER" id="PTHR43163:SF6">
    <property type="entry name" value="DIPEPTIDE TRANSPORT SYSTEM PERMEASE PROTEIN DPPB-RELATED"/>
    <property type="match status" value="1"/>
</dbReference>
<dbReference type="GO" id="GO:0005886">
    <property type="term" value="C:plasma membrane"/>
    <property type="evidence" value="ECO:0007669"/>
    <property type="project" value="UniProtKB-SubCell"/>
</dbReference>